<evidence type="ECO:0000313" key="2">
    <source>
        <dbReference type="Proteomes" id="UP000499080"/>
    </source>
</evidence>
<accession>A0A4Y2JV21</accession>
<reference evidence="1 2" key="1">
    <citation type="journal article" date="2019" name="Sci. Rep.">
        <title>Orb-weaving spider Araneus ventricosus genome elucidates the spidroin gene catalogue.</title>
        <authorList>
            <person name="Kono N."/>
            <person name="Nakamura H."/>
            <person name="Ohtoshi R."/>
            <person name="Moran D.A.P."/>
            <person name="Shinohara A."/>
            <person name="Yoshida Y."/>
            <person name="Fujiwara M."/>
            <person name="Mori M."/>
            <person name="Tomita M."/>
            <person name="Arakawa K."/>
        </authorList>
    </citation>
    <scope>NUCLEOTIDE SEQUENCE [LARGE SCALE GENOMIC DNA]</scope>
</reference>
<dbReference type="AlphaFoldDB" id="A0A4Y2JV21"/>
<keyword evidence="2" id="KW-1185">Reference proteome</keyword>
<sequence length="226" mass="25935">MEWYRRCLSPLAPRSASVSISWFSRAFLRSHVRSREDQVRCAVVTYNLHYESSRARFPEDHENPLSSLERWTENERKLARMREEKAHRAALANIDKRAAERAAIARKEKLAATEAYVAELREATEFSAGLSRRGKPSLRRKMALKMETAASVRQVCSCRMQSKITVSSGNCDAEEFLGEKEYQSVLINIFIYKTQRRKKEVNFSFVDGNVCYQIKPKGSAMLGITS</sequence>
<name>A0A4Y2JV21_ARAVE</name>
<protein>
    <submittedName>
        <fullName evidence="1">Uncharacterized protein</fullName>
    </submittedName>
</protein>
<organism evidence="1 2">
    <name type="scientific">Araneus ventricosus</name>
    <name type="common">Orbweaver spider</name>
    <name type="synonym">Epeira ventricosa</name>
    <dbReference type="NCBI Taxonomy" id="182803"/>
    <lineage>
        <taxon>Eukaryota</taxon>
        <taxon>Metazoa</taxon>
        <taxon>Ecdysozoa</taxon>
        <taxon>Arthropoda</taxon>
        <taxon>Chelicerata</taxon>
        <taxon>Arachnida</taxon>
        <taxon>Araneae</taxon>
        <taxon>Araneomorphae</taxon>
        <taxon>Entelegynae</taxon>
        <taxon>Araneoidea</taxon>
        <taxon>Araneidae</taxon>
        <taxon>Araneus</taxon>
    </lineage>
</organism>
<dbReference type="Proteomes" id="UP000499080">
    <property type="component" value="Unassembled WGS sequence"/>
</dbReference>
<dbReference type="OrthoDB" id="10611724at2759"/>
<comment type="caution">
    <text evidence="1">The sequence shown here is derived from an EMBL/GenBank/DDBJ whole genome shotgun (WGS) entry which is preliminary data.</text>
</comment>
<dbReference type="EMBL" id="BGPR01003841">
    <property type="protein sequence ID" value="GBM93036.1"/>
    <property type="molecule type" value="Genomic_DNA"/>
</dbReference>
<evidence type="ECO:0000313" key="1">
    <source>
        <dbReference type="EMBL" id="GBM93036.1"/>
    </source>
</evidence>
<proteinExistence type="predicted"/>
<gene>
    <name evidence="1" type="ORF">AVEN_81083_1</name>
</gene>